<dbReference type="GO" id="GO:0006355">
    <property type="term" value="P:regulation of DNA-templated transcription"/>
    <property type="evidence" value="ECO:0007669"/>
    <property type="project" value="InterPro"/>
</dbReference>
<dbReference type="InterPro" id="IPR036388">
    <property type="entry name" value="WH-like_DNA-bd_sf"/>
</dbReference>
<dbReference type="InterPro" id="IPR000792">
    <property type="entry name" value="Tscrpt_reg_LuxR_C"/>
</dbReference>
<protein>
    <submittedName>
        <fullName evidence="2">Regulatory protein, luxR family</fullName>
    </submittedName>
</protein>
<dbReference type="STRING" id="68239.GCA_000745715_08807"/>
<organism evidence="2 3">
    <name type="scientific">Streptomyces mirabilis</name>
    <dbReference type="NCBI Taxonomy" id="68239"/>
    <lineage>
        <taxon>Bacteria</taxon>
        <taxon>Bacillati</taxon>
        <taxon>Actinomycetota</taxon>
        <taxon>Actinomycetes</taxon>
        <taxon>Kitasatosporales</taxon>
        <taxon>Streptomycetaceae</taxon>
        <taxon>Streptomyces</taxon>
    </lineage>
</organism>
<dbReference type="Pfam" id="PF00196">
    <property type="entry name" value="GerE"/>
    <property type="match status" value="1"/>
</dbReference>
<dbReference type="AlphaFoldDB" id="A0A1I2R632"/>
<reference evidence="2 3" key="1">
    <citation type="submission" date="2016-10" db="EMBL/GenBank/DDBJ databases">
        <authorList>
            <person name="de Groot N.N."/>
        </authorList>
    </citation>
    <scope>NUCLEOTIDE SEQUENCE [LARGE SCALE GENOMIC DNA]</scope>
    <source>
        <strain evidence="2 3">OK461</strain>
    </source>
</reference>
<dbReference type="SMART" id="SM00421">
    <property type="entry name" value="HTH_LUXR"/>
    <property type="match status" value="1"/>
</dbReference>
<dbReference type="SUPFAM" id="SSF46894">
    <property type="entry name" value="C-terminal effector domain of the bipartite response regulators"/>
    <property type="match status" value="1"/>
</dbReference>
<gene>
    <name evidence="2" type="ORF">SAMN02787118_11998</name>
</gene>
<accession>A0A1I2R632</accession>
<proteinExistence type="predicted"/>
<name>A0A1I2R632_9ACTN</name>
<evidence type="ECO:0000313" key="3">
    <source>
        <dbReference type="Proteomes" id="UP000181942"/>
    </source>
</evidence>
<evidence type="ECO:0000259" key="1">
    <source>
        <dbReference type="SMART" id="SM00421"/>
    </source>
</evidence>
<sequence>MASPDTTPTRKIGSRLTIGAVWSTPRARLSLAESTVKSHVSRVLAKIGVRDRVQAVIFAYDVGLVRPA</sequence>
<dbReference type="Gene3D" id="1.10.10.10">
    <property type="entry name" value="Winged helix-like DNA-binding domain superfamily/Winged helix DNA-binding domain"/>
    <property type="match status" value="1"/>
</dbReference>
<dbReference type="InterPro" id="IPR016032">
    <property type="entry name" value="Sig_transdc_resp-reg_C-effctor"/>
</dbReference>
<dbReference type="GO" id="GO:0003677">
    <property type="term" value="F:DNA binding"/>
    <property type="evidence" value="ECO:0007669"/>
    <property type="project" value="InterPro"/>
</dbReference>
<evidence type="ECO:0000313" key="2">
    <source>
        <dbReference type="EMBL" id="SFG35948.1"/>
    </source>
</evidence>
<dbReference type="Proteomes" id="UP000181942">
    <property type="component" value="Unassembled WGS sequence"/>
</dbReference>
<feature type="domain" description="HTH luxR-type" evidence="1">
    <location>
        <begin position="20"/>
        <end position="59"/>
    </location>
</feature>
<dbReference type="EMBL" id="FONR01000019">
    <property type="protein sequence ID" value="SFG35948.1"/>
    <property type="molecule type" value="Genomic_DNA"/>
</dbReference>